<feature type="binding site" evidence="11">
    <location>
        <position position="136"/>
    </location>
    <ligand>
        <name>Zn(2+)</name>
        <dbReference type="ChEBI" id="CHEBI:29105"/>
    </ligand>
</feature>
<dbReference type="GO" id="GO:0003700">
    <property type="term" value="F:DNA-binding transcription factor activity"/>
    <property type="evidence" value="ECO:0007669"/>
    <property type="project" value="InterPro"/>
</dbReference>
<comment type="subcellular location">
    <subcellularLocation>
        <location evidence="1">Cytoplasm</location>
    </subcellularLocation>
</comment>
<feature type="binding site" evidence="11">
    <location>
        <position position="139"/>
    </location>
    <ligand>
        <name>Zn(2+)</name>
        <dbReference type="ChEBI" id="CHEBI:29105"/>
    </ligand>
</feature>
<dbReference type="PATRIC" id="fig|400772.4.peg.2392"/>
<evidence type="ECO:0000256" key="7">
    <source>
        <dbReference type="ARBA" id="ARBA00023004"/>
    </source>
</evidence>
<comment type="similarity">
    <text evidence="2">Belongs to the Fur family.</text>
</comment>
<dbReference type="CDD" id="cd07153">
    <property type="entry name" value="Fur_like"/>
    <property type="match status" value="1"/>
</dbReference>
<keyword evidence="14" id="KW-1185">Reference proteome</keyword>
<evidence type="ECO:0000313" key="13">
    <source>
        <dbReference type="EMBL" id="KJL35621.1"/>
    </source>
</evidence>
<dbReference type="STRING" id="400772.RR49_02380"/>
<evidence type="ECO:0000256" key="4">
    <source>
        <dbReference type="ARBA" id="ARBA00022491"/>
    </source>
</evidence>
<dbReference type="PANTHER" id="PTHR33202:SF18">
    <property type="entry name" value="TRANSCRIPTIONAL REGULATOR FURA"/>
    <property type="match status" value="1"/>
</dbReference>
<evidence type="ECO:0000313" key="14">
    <source>
        <dbReference type="Proteomes" id="UP000033451"/>
    </source>
</evidence>
<keyword evidence="7 12" id="KW-0408">Iron</keyword>
<keyword evidence="9" id="KW-0238">DNA-binding</keyword>
<dbReference type="GO" id="GO:0005737">
    <property type="term" value="C:cytoplasm"/>
    <property type="evidence" value="ECO:0007669"/>
    <property type="project" value="UniProtKB-SubCell"/>
</dbReference>
<evidence type="ECO:0000256" key="1">
    <source>
        <dbReference type="ARBA" id="ARBA00004496"/>
    </source>
</evidence>
<dbReference type="GO" id="GO:0008270">
    <property type="term" value="F:zinc ion binding"/>
    <property type="evidence" value="ECO:0007669"/>
    <property type="project" value="TreeGrafter"/>
</dbReference>
<evidence type="ECO:0000256" key="3">
    <source>
        <dbReference type="ARBA" id="ARBA00022490"/>
    </source>
</evidence>
<keyword evidence="10" id="KW-0804">Transcription</keyword>
<proteinExistence type="inferred from homology"/>
<evidence type="ECO:0000256" key="10">
    <source>
        <dbReference type="ARBA" id="ARBA00023163"/>
    </source>
</evidence>
<dbReference type="Proteomes" id="UP000033451">
    <property type="component" value="Unassembled WGS sequence"/>
</dbReference>
<keyword evidence="3" id="KW-0963">Cytoplasm</keyword>
<dbReference type="AlphaFoldDB" id="A0A0F0LW37"/>
<dbReference type="Gene3D" id="3.30.1490.190">
    <property type="match status" value="1"/>
</dbReference>
<evidence type="ECO:0000256" key="11">
    <source>
        <dbReference type="PIRSR" id="PIRSR602481-1"/>
    </source>
</evidence>
<dbReference type="GO" id="GO:0045892">
    <property type="term" value="P:negative regulation of DNA-templated transcription"/>
    <property type="evidence" value="ECO:0007669"/>
    <property type="project" value="TreeGrafter"/>
</dbReference>
<keyword evidence="4" id="KW-0678">Repressor</keyword>
<reference evidence="13 14" key="1">
    <citation type="submission" date="2015-02" db="EMBL/GenBank/DDBJ databases">
        <title>Draft genome sequences of ten Microbacterium spp. with emphasis on heavy metal contaminated environments.</title>
        <authorList>
            <person name="Corretto E."/>
        </authorList>
    </citation>
    <scope>NUCLEOTIDE SEQUENCE [LARGE SCALE GENOMIC DNA]</scope>
    <source>
        <strain evidence="13 14">DSM 18659</strain>
    </source>
</reference>
<evidence type="ECO:0000256" key="6">
    <source>
        <dbReference type="ARBA" id="ARBA00022833"/>
    </source>
</evidence>
<feature type="binding site" evidence="11">
    <location>
        <position position="96"/>
    </location>
    <ligand>
        <name>Zn(2+)</name>
        <dbReference type="ChEBI" id="CHEBI:29105"/>
    </ligand>
</feature>
<dbReference type="SUPFAM" id="SSF46785">
    <property type="entry name" value="Winged helix' DNA-binding domain"/>
    <property type="match status" value="1"/>
</dbReference>
<keyword evidence="5 11" id="KW-0479">Metal-binding</keyword>
<feature type="binding site" evidence="12">
    <location>
        <position position="111"/>
    </location>
    <ligand>
        <name>Fe cation</name>
        <dbReference type="ChEBI" id="CHEBI:24875"/>
    </ligand>
</feature>
<dbReference type="InterPro" id="IPR043135">
    <property type="entry name" value="Fur_C"/>
</dbReference>
<comment type="cofactor">
    <cofactor evidence="12">
        <name>Mn(2+)</name>
        <dbReference type="ChEBI" id="CHEBI:29035"/>
    </cofactor>
    <cofactor evidence="12">
        <name>Fe(2+)</name>
        <dbReference type="ChEBI" id="CHEBI:29033"/>
    </cofactor>
    <text evidence="12">Binds 1 Mn(2+) or Fe(2+) ion per subunit.</text>
</comment>
<dbReference type="GO" id="GO:0000976">
    <property type="term" value="F:transcription cis-regulatory region binding"/>
    <property type="evidence" value="ECO:0007669"/>
    <property type="project" value="TreeGrafter"/>
</dbReference>
<comment type="cofactor">
    <cofactor evidence="11">
        <name>Zn(2+)</name>
        <dbReference type="ChEBI" id="CHEBI:29105"/>
    </cofactor>
    <text evidence="11">Binds 1 zinc ion per subunit.</text>
</comment>
<dbReference type="InterPro" id="IPR036388">
    <property type="entry name" value="WH-like_DNA-bd_sf"/>
</dbReference>
<accession>A0A0F0LW37</accession>
<dbReference type="GO" id="GO:1900376">
    <property type="term" value="P:regulation of secondary metabolite biosynthetic process"/>
    <property type="evidence" value="ECO:0007669"/>
    <property type="project" value="TreeGrafter"/>
</dbReference>
<name>A0A0F0LW37_9MICO</name>
<dbReference type="PANTHER" id="PTHR33202">
    <property type="entry name" value="ZINC UPTAKE REGULATION PROTEIN"/>
    <property type="match status" value="1"/>
</dbReference>
<comment type="caution">
    <text evidence="13">The sequence shown here is derived from an EMBL/GenBank/DDBJ whole genome shotgun (WGS) entry which is preliminary data.</text>
</comment>
<keyword evidence="6 11" id="KW-0862">Zinc</keyword>
<sequence length="154" mass="16599">MPHIHDSDADAAIRRAGLRVTETRRAVLAALRPDEHLGADDVFARVRDALPGTSLQSVYNALGDLSGAGLLRRIEPAGHPGRYERRVADNHHHLVCRSCGRIEDVDCVIGEAPCLQPDDTRGFVLDTADVTFWGLCAACAAPADIPQTPTKGTR</sequence>
<evidence type="ECO:0000256" key="12">
    <source>
        <dbReference type="PIRSR" id="PIRSR602481-2"/>
    </source>
</evidence>
<dbReference type="InterPro" id="IPR036390">
    <property type="entry name" value="WH_DNA-bd_sf"/>
</dbReference>
<evidence type="ECO:0000256" key="9">
    <source>
        <dbReference type="ARBA" id="ARBA00023125"/>
    </source>
</evidence>
<evidence type="ECO:0000256" key="5">
    <source>
        <dbReference type="ARBA" id="ARBA00022723"/>
    </source>
</evidence>
<dbReference type="Pfam" id="PF01475">
    <property type="entry name" value="FUR"/>
    <property type="match status" value="1"/>
</dbReference>
<gene>
    <name evidence="13" type="primary">furA</name>
    <name evidence="13" type="ORF">RR49_02380</name>
</gene>
<dbReference type="Gene3D" id="1.10.10.10">
    <property type="entry name" value="Winged helix-like DNA-binding domain superfamily/Winged helix DNA-binding domain"/>
    <property type="match status" value="1"/>
</dbReference>
<evidence type="ECO:0000256" key="8">
    <source>
        <dbReference type="ARBA" id="ARBA00023015"/>
    </source>
</evidence>
<evidence type="ECO:0000256" key="2">
    <source>
        <dbReference type="ARBA" id="ARBA00007957"/>
    </source>
</evidence>
<keyword evidence="8" id="KW-0805">Transcription regulation</keyword>
<dbReference type="InterPro" id="IPR002481">
    <property type="entry name" value="FUR"/>
</dbReference>
<dbReference type="EMBL" id="JYIY01000078">
    <property type="protein sequence ID" value="KJL35621.1"/>
    <property type="molecule type" value="Genomic_DNA"/>
</dbReference>
<feature type="binding site" evidence="11">
    <location>
        <position position="99"/>
    </location>
    <ligand>
        <name>Zn(2+)</name>
        <dbReference type="ChEBI" id="CHEBI:29105"/>
    </ligand>
</feature>
<organism evidence="13 14">
    <name type="scientific">Microbacterium ginsengisoli</name>
    <dbReference type="NCBI Taxonomy" id="400772"/>
    <lineage>
        <taxon>Bacteria</taxon>
        <taxon>Bacillati</taxon>
        <taxon>Actinomycetota</taxon>
        <taxon>Actinomycetes</taxon>
        <taxon>Micrococcales</taxon>
        <taxon>Microbacteriaceae</taxon>
        <taxon>Microbacterium</taxon>
    </lineage>
</organism>
<protein>
    <submittedName>
        <fullName evidence="13">Transcriptional regulator FurA</fullName>
    </submittedName>
</protein>
<dbReference type="RefSeq" id="WP_048808920.1">
    <property type="nucleotide sequence ID" value="NZ_JYIY01000078.1"/>
</dbReference>